<protein>
    <recommendedName>
        <fullName evidence="3">RNA-binding protein 41</fullName>
    </recommendedName>
    <alternativeName>
        <fullName evidence="4">RNA-binding motif protein 41</fullName>
    </alternativeName>
</protein>
<dbReference type="SMART" id="SM00360">
    <property type="entry name" value="RRM"/>
    <property type="match status" value="1"/>
</dbReference>
<keyword evidence="7" id="KW-0732">Signal</keyword>
<dbReference type="AlphaFoldDB" id="A0A218UL77"/>
<evidence type="ECO:0000313" key="9">
    <source>
        <dbReference type="EMBL" id="OWK54358.1"/>
    </source>
</evidence>
<dbReference type="GO" id="GO:0030626">
    <property type="term" value="F:U12 snRNA binding"/>
    <property type="evidence" value="ECO:0007669"/>
    <property type="project" value="TreeGrafter"/>
</dbReference>
<feature type="compositionally biased region" description="Polar residues" evidence="6">
    <location>
        <begin position="286"/>
        <end position="299"/>
    </location>
</feature>
<feature type="compositionally biased region" description="Polar residues" evidence="6">
    <location>
        <begin position="316"/>
        <end position="328"/>
    </location>
</feature>
<sequence>MRRARGGGAVARMCFEQCFLYCLTAHACAVVVCPRVNSSLSSDELLLEDLETEGERQLKSLLHQQLDTTVSIEQCKSKRRCFAPAAFYKPFGEEAAGALTLPQFQALQESDRETSSLRELGLSDSEILLWKNRDSARKGPGLGAAPEATQERLDAIQEKLEERRRILALPQRFAGSKQLSRREMEIERALFQGTDRHSFLRALYHQGPAQGSSRHGCSTQSQPAAGPSTFLPLSLRMWLFVVVTMYVSYELDDTQKSGTDEKDPMVHLESVYQELLSKKCPEKVQSATSDPCLSSTPQGAISGESPLPDQEEQAEQAASPSVSATEPHQSPPRPVVIKEPVEFVPEEEILKNRLSEEELRKIPRFSSYHPGEPSKVLYLKNLGPRVTVKDLVSLFARFQEEDSPLIQFRLLSGRMRGQAFITFPDVGSAQSALQLLNGYKLQGKPLVIAFGKSRKHLPEADSASPSSSAAENAPAT</sequence>
<dbReference type="GO" id="GO:0097157">
    <property type="term" value="F:pre-mRNA intronic binding"/>
    <property type="evidence" value="ECO:0007669"/>
    <property type="project" value="TreeGrafter"/>
</dbReference>
<evidence type="ECO:0000256" key="2">
    <source>
        <dbReference type="ARBA" id="ARBA00056959"/>
    </source>
</evidence>
<dbReference type="FunFam" id="3.30.70.330:FF:000252">
    <property type="entry name" value="RNA binding motif protein 41"/>
    <property type="match status" value="1"/>
</dbReference>
<dbReference type="InterPro" id="IPR045164">
    <property type="entry name" value="RBM41/RNPC3"/>
</dbReference>
<dbReference type="PANTHER" id="PTHR16105:SF2">
    <property type="entry name" value="RNA-BINDING PROTEIN 41"/>
    <property type="match status" value="1"/>
</dbReference>
<evidence type="ECO:0000256" key="4">
    <source>
        <dbReference type="ARBA" id="ARBA00075590"/>
    </source>
</evidence>
<evidence type="ECO:0000259" key="8">
    <source>
        <dbReference type="PROSITE" id="PS50102"/>
    </source>
</evidence>
<dbReference type="STRING" id="299123.ENSLSDP00000009492"/>
<gene>
    <name evidence="9" type="primary">RBM41</name>
    <name evidence="9" type="ORF">RLOC_00004908</name>
</gene>
<reference evidence="9 10" key="1">
    <citation type="submission" date="2017-05" db="EMBL/GenBank/DDBJ databases">
        <title>Genome of assembly of the Bengalese finch, Lonchura striata domestica.</title>
        <authorList>
            <person name="Colquitt B.M."/>
            <person name="Brainard M.S."/>
        </authorList>
    </citation>
    <scope>NUCLEOTIDE SEQUENCE [LARGE SCALE GENOMIC DNA]</scope>
    <source>
        <strain evidence="9">White83orange57</strain>
    </source>
</reference>
<dbReference type="PANTHER" id="PTHR16105">
    <property type="entry name" value="RNA-BINDING REGION-CONTAINING PROTEIN 3"/>
    <property type="match status" value="1"/>
</dbReference>
<comment type="caution">
    <text evidence="9">The sequence shown here is derived from an EMBL/GenBank/DDBJ whole genome shotgun (WGS) entry which is preliminary data.</text>
</comment>
<dbReference type="InterPro" id="IPR012677">
    <property type="entry name" value="Nucleotide-bd_a/b_plait_sf"/>
</dbReference>
<evidence type="ECO:0000313" key="10">
    <source>
        <dbReference type="Proteomes" id="UP000197619"/>
    </source>
</evidence>
<dbReference type="InterPro" id="IPR000504">
    <property type="entry name" value="RRM_dom"/>
</dbReference>
<evidence type="ECO:0000256" key="6">
    <source>
        <dbReference type="SAM" id="MobiDB-lite"/>
    </source>
</evidence>
<evidence type="ECO:0000256" key="5">
    <source>
        <dbReference type="PROSITE-ProRule" id="PRU00176"/>
    </source>
</evidence>
<keyword evidence="1 5" id="KW-0694">RNA-binding</keyword>
<dbReference type="GO" id="GO:0000398">
    <property type="term" value="P:mRNA splicing, via spliceosome"/>
    <property type="evidence" value="ECO:0007669"/>
    <property type="project" value="TreeGrafter"/>
</dbReference>
<dbReference type="Proteomes" id="UP000197619">
    <property type="component" value="Unassembled WGS sequence"/>
</dbReference>
<dbReference type="SUPFAM" id="SSF54928">
    <property type="entry name" value="RNA-binding domain, RBD"/>
    <property type="match status" value="1"/>
</dbReference>
<feature type="chain" id="PRO_5012962407" description="RNA-binding protein 41" evidence="7">
    <location>
        <begin position="30"/>
        <end position="476"/>
    </location>
</feature>
<name>A0A218UL77_9PASE</name>
<dbReference type="Pfam" id="PF00076">
    <property type="entry name" value="RRM_1"/>
    <property type="match status" value="1"/>
</dbReference>
<dbReference type="GO" id="GO:0005689">
    <property type="term" value="C:U12-type spliceosomal complex"/>
    <property type="evidence" value="ECO:0007669"/>
    <property type="project" value="TreeGrafter"/>
</dbReference>
<evidence type="ECO:0000256" key="1">
    <source>
        <dbReference type="ARBA" id="ARBA00022884"/>
    </source>
</evidence>
<proteinExistence type="predicted"/>
<feature type="signal peptide" evidence="7">
    <location>
        <begin position="1"/>
        <end position="29"/>
    </location>
</feature>
<feature type="compositionally biased region" description="Low complexity" evidence="6">
    <location>
        <begin position="460"/>
        <end position="476"/>
    </location>
</feature>
<organism evidence="9 10">
    <name type="scientific">Lonchura striata</name>
    <name type="common">white-rumped munia</name>
    <dbReference type="NCBI Taxonomy" id="40157"/>
    <lineage>
        <taxon>Eukaryota</taxon>
        <taxon>Metazoa</taxon>
        <taxon>Chordata</taxon>
        <taxon>Craniata</taxon>
        <taxon>Vertebrata</taxon>
        <taxon>Euteleostomi</taxon>
        <taxon>Archelosauria</taxon>
        <taxon>Archosauria</taxon>
        <taxon>Dinosauria</taxon>
        <taxon>Saurischia</taxon>
        <taxon>Theropoda</taxon>
        <taxon>Coelurosauria</taxon>
        <taxon>Aves</taxon>
        <taxon>Neognathae</taxon>
        <taxon>Neoaves</taxon>
        <taxon>Telluraves</taxon>
        <taxon>Australaves</taxon>
        <taxon>Passeriformes</taxon>
        <taxon>Passeroidea</taxon>
        <taxon>Estrildidae</taxon>
        <taxon>Estrildinae</taxon>
        <taxon>Lonchura</taxon>
    </lineage>
</organism>
<feature type="domain" description="RRM" evidence="8">
    <location>
        <begin position="375"/>
        <end position="453"/>
    </location>
</feature>
<accession>A0A218UL77</accession>
<feature type="region of interest" description="Disordered" evidence="6">
    <location>
        <begin position="286"/>
        <end position="338"/>
    </location>
</feature>
<evidence type="ECO:0000256" key="7">
    <source>
        <dbReference type="SAM" id="SignalP"/>
    </source>
</evidence>
<dbReference type="EMBL" id="MUZQ01000241">
    <property type="protein sequence ID" value="OWK54358.1"/>
    <property type="molecule type" value="Genomic_DNA"/>
</dbReference>
<dbReference type="CDD" id="cd12239">
    <property type="entry name" value="RRM2_RBM40_like"/>
    <property type="match status" value="1"/>
</dbReference>
<dbReference type="PROSITE" id="PS50102">
    <property type="entry name" value="RRM"/>
    <property type="match status" value="1"/>
</dbReference>
<feature type="region of interest" description="Disordered" evidence="6">
    <location>
        <begin position="456"/>
        <end position="476"/>
    </location>
</feature>
<keyword evidence="10" id="KW-1185">Reference proteome</keyword>
<comment type="function">
    <text evidence="2">May bind RNA.</text>
</comment>
<dbReference type="InterPro" id="IPR035979">
    <property type="entry name" value="RBD_domain_sf"/>
</dbReference>
<evidence type="ECO:0000256" key="3">
    <source>
        <dbReference type="ARBA" id="ARBA00067964"/>
    </source>
</evidence>
<dbReference type="Gene3D" id="3.30.70.330">
    <property type="match status" value="1"/>
</dbReference>